<dbReference type="PRINTS" id="PR00081">
    <property type="entry name" value="GDHRDH"/>
</dbReference>
<keyword evidence="2" id="KW-0521">NADP</keyword>
<proteinExistence type="inferred from homology"/>
<comment type="similarity">
    <text evidence="1">Belongs to the short-chain dehydrogenases/reductases (SDR) family.</text>
</comment>
<dbReference type="PANTHER" id="PTHR24320:SF252">
    <property type="entry name" value="DEHYDROGENASE_REDUCTASE FAMILY PROTEIN, PUTATIVE (AFU_ORTHOLOGUE AFUA_3G08550)-RELATED"/>
    <property type="match status" value="1"/>
</dbReference>
<name>A0A9W9A046_9AGAR</name>
<dbReference type="Gene3D" id="3.40.50.720">
    <property type="entry name" value="NAD(P)-binding Rossmann-like Domain"/>
    <property type="match status" value="1"/>
</dbReference>
<comment type="caution">
    <text evidence="4">The sequence shown here is derived from an EMBL/GenBank/DDBJ whole genome shotgun (WGS) entry which is preliminary data.</text>
</comment>
<dbReference type="InterPro" id="IPR036291">
    <property type="entry name" value="NAD(P)-bd_dom_sf"/>
</dbReference>
<dbReference type="AlphaFoldDB" id="A0A9W9A046"/>
<protein>
    <submittedName>
        <fullName evidence="4">Uncharacterized protein</fullName>
    </submittedName>
</protein>
<dbReference type="SUPFAM" id="SSF51735">
    <property type="entry name" value="NAD(P)-binding Rossmann-fold domains"/>
    <property type="match status" value="1"/>
</dbReference>
<organism evidence="4 5">
    <name type="scientific">Lentinula aciculospora</name>
    <dbReference type="NCBI Taxonomy" id="153920"/>
    <lineage>
        <taxon>Eukaryota</taxon>
        <taxon>Fungi</taxon>
        <taxon>Dikarya</taxon>
        <taxon>Basidiomycota</taxon>
        <taxon>Agaricomycotina</taxon>
        <taxon>Agaricomycetes</taxon>
        <taxon>Agaricomycetidae</taxon>
        <taxon>Agaricales</taxon>
        <taxon>Marasmiineae</taxon>
        <taxon>Omphalotaceae</taxon>
        <taxon>Lentinula</taxon>
    </lineage>
</organism>
<evidence type="ECO:0000313" key="4">
    <source>
        <dbReference type="EMBL" id="KAJ4470249.1"/>
    </source>
</evidence>
<reference evidence="4" key="1">
    <citation type="submission" date="2022-08" db="EMBL/GenBank/DDBJ databases">
        <title>A Global Phylogenomic Analysis of the Shiitake Genus Lentinula.</title>
        <authorList>
            <consortium name="DOE Joint Genome Institute"/>
            <person name="Sierra-Patev S."/>
            <person name="Min B."/>
            <person name="Naranjo-Ortiz M."/>
            <person name="Looney B."/>
            <person name="Konkel Z."/>
            <person name="Slot J.C."/>
            <person name="Sakamoto Y."/>
            <person name="Steenwyk J.L."/>
            <person name="Rokas A."/>
            <person name="Carro J."/>
            <person name="Camarero S."/>
            <person name="Ferreira P."/>
            <person name="Molpeceres G."/>
            <person name="Ruiz-Duenas F.J."/>
            <person name="Serrano A."/>
            <person name="Henrissat B."/>
            <person name="Drula E."/>
            <person name="Hughes K.W."/>
            <person name="Mata J.L."/>
            <person name="Ishikawa N.K."/>
            <person name="Vargas-Isla R."/>
            <person name="Ushijima S."/>
            <person name="Smith C.A."/>
            <person name="Ahrendt S."/>
            <person name="Andreopoulos W."/>
            <person name="He G."/>
            <person name="Labutti K."/>
            <person name="Lipzen A."/>
            <person name="Ng V."/>
            <person name="Riley R."/>
            <person name="Sandor L."/>
            <person name="Barry K."/>
            <person name="Martinez A.T."/>
            <person name="Xiao Y."/>
            <person name="Gibbons J.G."/>
            <person name="Terashima K."/>
            <person name="Grigoriev I.V."/>
            <person name="Hibbett D.S."/>
        </authorList>
    </citation>
    <scope>NUCLEOTIDE SEQUENCE</scope>
    <source>
        <strain evidence="4">JLM2183</strain>
    </source>
</reference>
<keyword evidence="5" id="KW-1185">Reference proteome</keyword>
<dbReference type="EMBL" id="JAOTPV010000027">
    <property type="protein sequence ID" value="KAJ4470249.1"/>
    <property type="molecule type" value="Genomic_DNA"/>
</dbReference>
<evidence type="ECO:0000256" key="1">
    <source>
        <dbReference type="ARBA" id="ARBA00006484"/>
    </source>
</evidence>
<dbReference type="InterPro" id="IPR002347">
    <property type="entry name" value="SDR_fam"/>
</dbReference>
<evidence type="ECO:0000256" key="3">
    <source>
        <dbReference type="ARBA" id="ARBA00023002"/>
    </source>
</evidence>
<evidence type="ECO:0000313" key="5">
    <source>
        <dbReference type="Proteomes" id="UP001150266"/>
    </source>
</evidence>
<dbReference type="GO" id="GO:0016491">
    <property type="term" value="F:oxidoreductase activity"/>
    <property type="evidence" value="ECO:0007669"/>
    <property type="project" value="UniProtKB-KW"/>
</dbReference>
<gene>
    <name evidence="4" type="ORF">J3R30DRAFT_3540089</name>
</gene>
<dbReference type="Pfam" id="PF00106">
    <property type="entry name" value="adh_short"/>
    <property type="match status" value="1"/>
</dbReference>
<accession>A0A9W9A046</accession>
<evidence type="ECO:0000256" key="2">
    <source>
        <dbReference type="ARBA" id="ARBA00022857"/>
    </source>
</evidence>
<sequence>MVASKDMPPRTESFGSMFIKNQFRTKIPILTRKEKDLDGRVAIITGASSGLGFECSKQLLSLGLSRLIMAVRSPERGEAIASKLRFDHPEAVIDVWPLEMGSYQSIQDFVNRCESQLSQVNTVILNAGVSPSKFTKSSSTGHEMGVQVNYLSTVLLVLLLVPMLKAKSPMSGTPARITIVTSIMATLAKFPNRKERPLLPSFDKIAATPFDPGETYMVSKLLGQLFLVKLASEYVKPEYVVINMVDPGFVKGTGLQRQMGSAVRAALSVFKAVAARSVEKGAATYIDAAVIKGRESHGSLLINCEIAPLTDIAYASEGKTITDQLWEETLDEFDFVNPRSILAHIRDVQQLQPQA</sequence>
<dbReference type="PANTHER" id="PTHR24320">
    <property type="entry name" value="RETINOL DEHYDROGENASE"/>
    <property type="match status" value="1"/>
</dbReference>
<dbReference type="OrthoDB" id="542013at2759"/>
<dbReference type="Proteomes" id="UP001150266">
    <property type="component" value="Unassembled WGS sequence"/>
</dbReference>
<keyword evidence="3" id="KW-0560">Oxidoreductase</keyword>